<sequence>MTQIPMIDWFTVVVVLALFGFVGGVLTFAWVMMKVIHD</sequence>
<accession>A0A380AHA0</accession>
<protein>
    <submittedName>
        <fullName evidence="2">Uncharacterized protein</fullName>
    </submittedName>
</protein>
<dbReference type="Proteomes" id="UP000255529">
    <property type="component" value="Unassembled WGS sequence"/>
</dbReference>
<evidence type="ECO:0000313" key="2">
    <source>
        <dbReference type="EMBL" id="SUI81062.1"/>
    </source>
</evidence>
<name>A0A380AHA0_9GAMM</name>
<dbReference type="AlphaFoldDB" id="A0A380AHA0"/>
<gene>
    <name evidence="2" type="ORF">NCTC11544_04240</name>
</gene>
<dbReference type="EMBL" id="UGYN01000002">
    <property type="protein sequence ID" value="SUI81062.1"/>
    <property type="molecule type" value="Genomic_DNA"/>
</dbReference>
<reference evidence="2 3" key="1">
    <citation type="submission" date="2018-06" db="EMBL/GenBank/DDBJ databases">
        <authorList>
            <consortium name="Pathogen Informatics"/>
            <person name="Doyle S."/>
        </authorList>
    </citation>
    <scope>NUCLEOTIDE SEQUENCE [LARGE SCALE GENOMIC DNA]</scope>
    <source>
        <strain evidence="2 3">NCTC11544</strain>
    </source>
</reference>
<organism evidence="2 3">
    <name type="scientific">Serratia quinivorans</name>
    <dbReference type="NCBI Taxonomy" id="137545"/>
    <lineage>
        <taxon>Bacteria</taxon>
        <taxon>Pseudomonadati</taxon>
        <taxon>Pseudomonadota</taxon>
        <taxon>Gammaproteobacteria</taxon>
        <taxon>Enterobacterales</taxon>
        <taxon>Yersiniaceae</taxon>
        <taxon>Serratia</taxon>
    </lineage>
</organism>
<evidence type="ECO:0000256" key="1">
    <source>
        <dbReference type="SAM" id="Phobius"/>
    </source>
</evidence>
<evidence type="ECO:0000313" key="3">
    <source>
        <dbReference type="Proteomes" id="UP000255529"/>
    </source>
</evidence>
<keyword evidence="1" id="KW-0812">Transmembrane</keyword>
<proteinExistence type="predicted"/>
<keyword evidence="1" id="KW-1133">Transmembrane helix</keyword>
<keyword evidence="1" id="KW-0472">Membrane</keyword>
<feature type="transmembrane region" description="Helical" evidence="1">
    <location>
        <begin position="6"/>
        <end position="31"/>
    </location>
</feature>